<proteinExistence type="predicted"/>
<evidence type="ECO:0000313" key="2">
    <source>
        <dbReference type="Proteomes" id="UP000789525"/>
    </source>
</evidence>
<feature type="non-terminal residue" evidence="1">
    <location>
        <position position="95"/>
    </location>
</feature>
<name>A0ACA9N6N5_9GLOM</name>
<reference evidence="1" key="1">
    <citation type="submission" date="2021-06" db="EMBL/GenBank/DDBJ databases">
        <authorList>
            <person name="Kallberg Y."/>
            <person name="Tangrot J."/>
            <person name="Rosling A."/>
        </authorList>
    </citation>
    <scope>NUCLEOTIDE SEQUENCE</scope>
    <source>
        <strain evidence="1">CL356</strain>
    </source>
</reference>
<organism evidence="1 2">
    <name type="scientific">Acaulospora colombiana</name>
    <dbReference type="NCBI Taxonomy" id="27376"/>
    <lineage>
        <taxon>Eukaryota</taxon>
        <taxon>Fungi</taxon>
        <taxon>Fungi incertae sedis</taxon>
        <taxon>Mucoromycota</taxon>
        <taxon>Glomeromycotina</taxon>
        <taxon>Glomeromycetes</taxon>
        <taxon>Diversisporales</taxon>
        <taxon>Acaulosporaceae</taxon>
        <taxon>Acaulospora</taxon>
    </lineage>
</organism>
<sequence length="95" mass="10591">MAKESAQVGSSSGQVNFGWVASRPHRDQPSQFFSSGSQRILDQERGLEAARLLRSLSNLIALIMSIDVLSDKRNILSSPRDEFNKNDSQLLIMNK</sequence>
<evidence type="ECO:0000313" key="1">
    <source>
        <dbReference type="EMBL" id="CAG8638518.1"/>
    </source>
</evidence>
<comment type="caution">
    <text evidence="1">The sequence shown here is derived from an EMBL/GenBank/DDBJ whole genome shotgun (WGS) entry which is preliminary data.</text>
</comment>
<keyword evidence="2" id="KW-1185">Reference proteome</keyword>
<dbReference type="Proteomes" id="UP000789525">
    <property type="component" value="Unassembled WGS sequence"/>
</dbReference>
<protein>
    <submittedName>
        <fullName evidence="1">7009_t:CDS:1</fullName>
    </submittedName>
</protein>
<gene>
    <name evidence="1" type="ORF">ACOLOM_LOCUS7865</name>
</gene>
<accession>A0ACA9N6N5</accession>
<dbReference type="EMBL" id="CAJVPT010019005">
    <property type="protein sequence ID" value="CAG8638518.1"/>
    <property type="molecule type" value="Genomic_DNA"/>
</dbReference>